<accession>A0A4C2A4M6</accession>
<name>A0A4C2A4M6_EUMVA</name>
<feature type="region of interest" description="Disordered" evidence="1">
    <location>
        <begin position="1"/>
        <end position="31"/>
    </location>
</feature>
<dbReference type="EMBL" id="BGZK01002587">
    <property type="protein sequence ID" value="GBP95120.1"/>
    <property type="molecule type" value="Genomic_DNA"/>
</dbReference>
<keyword evidence="3" id="KW-1185">Reference proteome</keyword>
<reference evidence="2 3" key="1">
    <citation type="journal article" date="2019" name="Commun. Biol.">
        <title>The bagworm genome reveals a unique fibroin gene that provides high tensile strength.</title>
        <authorList>
            <person name="Kono N."/>
            <person name="Nakamura H."/>
            <person name="Ohtoshi R."/>
            <person name="Tomita M."/>
            <person name="Numata K."/>
            <person name="Arakawa K."/>
        </authorList>
    </citation>
    <scope>NUCLEOTIDE SEQUENCE [LARGE SCALE GENOMIC DNA]</scope>
</reference>
<sequence length="96" mass="10448">MCRSAGGALGVITRGEPTPRPGPRRVDEPEPGERYVKLFLKECKDTEMCRLCRPAAPAPPAPPGHDSCVNAVCDQNKYFESHASVSSKIDVTHTKQ</sequence>
<evidence type="ECO:0000313" key="3">
    <source>
        <dbReference type="Proteomes" id="UP000299102"/>
    </source>
</evidence>
<organism evidence="2 3">
    <name type="scientific">Eumeta variegata</name>
    <name type="common">Bagworm moth</name>
    <name type="synonym">Eumeta japonica</name>
    <dbReference type="NCBI Taxonomy" id="151549"/>
    <lineage>
        <taxon>Eukaryota</taxon>
        <taxon>Metazoa</taxon>
        <taxon>Ecdysozoa</taxon>
        <taxon>Arthropoda</taxon>
        <taxon>Hexapoda</taxon>
        <taxon>Insecta</taxon>
        <taxon>Pterygota</taxon>
        <taxon>Neoptera</taxon>
        <taxon>Endopterygota</taxon>
        <taxon>Lepidoptera</taxon>
        <taxon>Glossata</taxon>
        <taxon>Ditrysia</taxon>
        <taxon>Tineoidea</taxon>
        <taxon>Psychidae</taxon>
        <taxon>Oiketicinae</taxon>
        <taxon>Eumeta</taxon>
    </lineage>
</organism>
<gene>
    <name evidence="2" type="ORF">EVAR_100671_1</name>
</gene>
<protein>
    <submittedName>
        <fullName evidence="2">Uncharacterized protein</fullName>
    </submittedName>
</protein>
<proteinExistence type="predicted"/>
<dbReference type="Proteomes" id="UP000299102">
    <property type="component" value="Unassembled WGS sequence"/>
</dbReference>
<evidence type="ECO:0000256" key="1">
    <source>
        <dbReference type="SAM" id="MobiDB-lite"/>
    </source>
</evidence>
<comment type="caution">
    <text evidence="2">The sequence shown here is derived from an EMBL/GenBank/DDBJ whole genome shotgun (WGS) entry which is preliminary data.</text>
</comment>
<dbReference type="AlphaFoldDB" id="A0A4C2A4M6"/>
<evidence type="ECO:0000313" key="2">
    <source>
        <dbReference type="EMBL" id="GBP95120.1"/>
    </source>
</evidence>